<dbReference type="Pfam" id="PF07833">
    <property type="entry name" value="Cu_amine_oxidN1"/>
    <property type="match status" value="1"/>
</dbReference>
<dbReference type="AlphaFoldDB" id="A0A0W1AY00"/>
<dbReference type="InterPro" id="IPR024981">
    <property type="entry name" value="DUF3887"/>
</dbReference>
<proteinExistence type="predicted"/>
<evidence type="ECO:0000313" key="3">
    <source>
        <dbReference type="EMBL" id="KTD86115.1"/>
    </source>
</evidence>
<dbReference type="OrthoDB" id="2615991at2"/>
<organism evidence="3 4">
    <name type="scientific">Paenibacillus etheri</name>
    <dbReference type="NCBI Taxonomy" id="1306852"/>
    <lineage>
        <taxon>Bacteria</taxon>
        <taxon>Bacillati</taxon>
        <taxon>Bacillota</taxon>
        <taxon>Bacilli</taxon>
        <taxon>Bacillales</taxon>
        <taxon>Paenibacillaceae</taxon>
        <taxon>Paenibacillus</taxon>
    </lineage>
</organism>
<name>A0A0W1AY00_9BACL</name>
<dbReference type="Gene3D" id="3.30.457.10">
    <property type="entry name" value="Copper amine oxidase-like, N-terminal domain"/>
    <property type="match status" value="1"/>
</dbReference>
<comment type="caution">
    <text evidence="3">The sequence shown here is derived from an EMBL/GenBank/DDBJ whole genome shotgun (WGS) entry which is preliminary data.</text>
</comment>
<dbReference type="SUPFAM" id="SSF55383">
    <property type="entry name" value="Copper amine oxidase, domain N"/>
    <property type="match status" value="1"/>
</dbReference>
<dbReference type="Proteomes" id="UP000054709">
    <property type="component" value="Unassembled WGS sequence"/>
</dbReference>
<feature type="domain" description="DUF3887" evidence="2">
    <location>
        <begin position="153"/>
        <end position="242"/>
    </location>
</feature>
<dbReference type="Pfam" id="PF13026">
    <property type="entry name" value="DUF3887"/>
    <property type="match status" value="1"/>
</dbReference>
<dbReference type="EMBL" id="LCZJ02000023">
    <property type="protein sequence ID" value="KTD86115.1"/>
    <property type="molecule type" value="Genomic_DNA"/>
</dbReference>
<evidence type="ECO:0008006" key="5">
    <source>
        <dbReference type="Google" id="ProtNLM"/>
    </source>
</evidence>
<keyword evidence="4" id="KW-1185">Reference proteome</keyword>
<feature type="domain" description="Copper amine oxidase-like N-terminal" evidence="1">
    <location>
        <begin position="37"/>
        <end position="142"/>
    </location>
</feature>
<protein>
    <recommendedName>
        <fullName evidence="5">Copper amine oxidase-like N-terminal domain-containing protein</fullName>
    </recommendedName>
</protein>
<dbReference type="InterPro" id="IPR036582">
    <property type="entry name" value="Mao_N_sf"/>
</dbReference>
<evidence type="ECO:0000313" key="4">
    <source>
        <dbReference type="Proteomes" id="UP000054709"/>
    </source>
</evidence>
<reference evidence="3 4" key="1">
    <citation type="journal article" date="2015" name="Int. Biodeterior. Biodegradation">
        <title>Physiological and genetic screening methods for the isolation of methyl tert-butyl ether-degrading bacteria for bioremediation purposes.</title>
        <authorList>
            <person name="Guisado I.M."/>
            <person name="Purswani J."/>
            <person name="Gonzalez Lopez J."/>
            <person name="Pozo C."/>
        </authorList>
    </citation>
    <scope>NUCLEOTIDE SEQUENCE [LARGE SCALE GENOMIC DNA]</scope>
    <source>
        <strain evidence="3 4">SH7</strain>
    </source>
</reference>
<accession>A0A0W1AY00</accession>
<gene>
    <name evidence="3" type="ORF">UQ64_16755</name>
</gene>
<evidence type="ECO:0000259" key="1">
    <source>
        <dbReference type="Pfam" id="PF07833"/>
    </source>
</evidence>
<dbReference type="RefSeq" id="WP_060624021.1">
    <property type="nucleotide sequence ID" value="NZ_LCZJ02000023.1"/>
</dbReference>
<dbReference type="Gene3D" id="3.10.450.590">
    <property type="match status" value="1"/>
</dbReference>
<sequence length="249" mass="27466">MNKIAVVVVLSVLLLVNGFGGTTYSTAWADSSEVKVVLNGQVLKLDQYSAYPNGSTVMLPLREAASILKYQTTYQKSTDTITLSGVKQKIEYKVGDDHITINNTEKRDFKDNVVFRKEHLYVPLSFFTSVGLVTAYNADANLVEVYAPEVTASVIAGLLSTGQFQELENRFFSDEMKRSLSTTGLQKYWADFTARAGTYHGIKSTESIQKEDQMSIQCVLGFAVTDASLEFVLDKSGKIVELKGNLPSI</sequence>
<evidence type="ECO:0000259" key="2">
    <source>
        <dbReference type="Pfam" id="PF13026"/>
    </source>
</evidence>
<dbReference type="InterPro" id="IPR012854">
    <property type="entry name" value="Cu_amine_oxidase-like_N"/>
</dbReference>